<keyword evidence="2" id="KW-0812">Transmembrane</keyword>
<dbReference type="SMART" id="SM00202">
    <property type="entry name" value="SR"/>
    <property type="match status" value="1"/>
</dbReference>
<name>A0A9Q9YDP9_CYPCA</name>
<feature type="disulfide bond" evidence="1">
    <location>
        <begin position="99"/>
        <end position="109"/>
    </location>
</feature>
<dbReference type="KEGG" id="ccar:122145911"/>
<dbReference type="GO" id="GO:0004252">
    <property type="term" value="F:serine-type endopeptidase activity"/>
    <property type="evidence" value="ECO:0007669"/>
    <property type="project" value="TreeGrafter"/>
</dbReference>
<dbReference type="InterPro" id="IPR001190">
    <property type="entry name" value="SRCR"/>
</dbReference>
<gene>
    <name evidence="6" type="primary">si:ch211-150o23.3</name>
</gene>
<protein>
    <submittedName>
        <fullName evidence="6">Deleted in malignant brain tumors 1 protein isoform X1</fullName>
    </submittedName>
</protein>
<dbReference type="AlphaFoldDB" id="A0A9Q9YDP9"/>
<dbReference type="SMART" id="SM00409">
    <property type="entry name" value="IG"/>
    <property type="match status" value="2"/>
</dbReference>
<proteinExistence type="predicted"/>
<feature type="signal peptide" evidence="3">
    <location>
        <begin position="1"/>
        <end position="16"/>
    </location>
</feature>
<dbReference type="PANTHER" id="PTHR48071:SF23">
    <property type="entry name" value="SI:CH211-150O23.3"/>
    <property type="match status" value="1"/>
</dbReference>
<dbReference type="PANTHER" id="PTHR48071">
    <property type="entry name" value="SRCR DOMAIN-CONTAINING PROTEIN"/>
    <property type="match status" value="1"/>
</dbReference>
<dbReference type="InterPro" id="IPR007110">
    <property type="entry name" value="Ig-like_dom"/>
</dbReference>
<dbReference type="FunFam" id="3.10.250.10:FF:000031">
    <property type="entry name" value="RIKEN cDNA 5830411N06, isoform CRA_a"/>
    <property type="match status" value="1"/>
</dbReference>
<dbReference type="Proteomes" id="UP001155660">
    <property type="component" value="Chromosome A8"/>
</dbReference>
<keyword evidence="3" id="KW-0732">Signal</keyword>
<feature type="domain" description="SRCR" evidence="4">
    <location>
        <begin position="28"/>
        <end position="129"/>
    </location>
</feature>
<dbReference type="OrthoDB" id="536948at2759"/>
<dbReference type="RefSeq" id="XP_042617900.1">
    <property type="nucleotide sequence ID" value="XM_042761966.1"/>
</dbReference>
<evidence type="ECO:0000256" key="3">
    <source>
        <dbReference type="SAM" id="SignalP"/>
    </source>
</evidence>
<sequence>MSRILLGLVMLGCTVAVEDVHACDDPITRLVNEKPGERCSGRVEVRHGHQWGTVCQRGWDPEDAAVVCRELDCGFVLDIPGGARFGRAGGEVLWRNVKCSGDEFALDLCERFLNDDVCTHSEDAGVECTGKLLAPTLSIQSPFYTYSGGEAVHFKCTAPYWQSIIDFHLYKRGVDTPLVTQRADPRQMTVDLTLSDLEISHQGSYSCLYSIHNKLGNSPSGYSPHSNFINITVLEIHTPQIWYNTSPEARPGWVTRGHSFNVTCSTQPQYPGASFQLRLIKPNGTVRHSLPALTPSVTFTFSNAQSNNEGYYCCLYKVQTGERNFISRESQPLPISIREVDPVMSPVVISLLVSGLTFVLATCAILIVAKVYCNRVSKPTELERESRTCVDNTYIALTVK</sequence>
<evidence type="ECO:0000259" key="5">
    <source>
        <dbReference type="PROSITE" id="PS50835"/>
    </source>
</evidence>
<keyword evidence="2" id="KW-0472">Membrane</keyword>
<evidence type="ECO:0000259" key="4">
    <source>
        <dbReference type="PROSITE" id="PS50287"/>
    </source>
</evidence>
<organism evidence="6">
    <name type="scientific">Cyprinus carpio</name>
    <name type="common">Common carp</name>
    <dbReference type="NCBI Taxonomy" id="7962"/>
    <lineage>
        <taxon>Eukaryota</taxon>
        <taxon>Metazoa</taxon>
        <taxon>Chordata</taxon>
        <taxon>Craniata</taxon>
        <taxon>Vertebrata</taxon>
        <taxon>Euteleostomi</taxon>
        <taxon>Actinopterygii</taxon>
        <taxon>Neopterygii</taxon>
        <taxon>Teleostei</taxon>
        <taxon>Ostariophysi</taxon>
        <taxon>Cypriniformes</taxon>
        <taxon>Cyprinidae</taxon>
        <taxon>Cyprininae</taxon>
        <taxon>Cyprinus</taxon>
    </lineage>
</organism>
<keyword evidence="1" id="KW-1015">Disulfide bond</keyword>
<dbReference type="PROSITE" id="PS50287">
    <property type="entry name" value="SRCR_2"/>
    <property type="match status" value="1"/>
</dbReference>
<reference evidence="6" key="1">
    <citation type="submission" date="2025-08" db="UniProtKB">
        <authorList>
            <consortium name="RefSeq"/>
        </authorList>
    </citation>
    <scope>IDENTIFICATION</scope>
    <source>
        <tissue evidence="6">Muscle</tissue>
    </source>
</reference>
<feature type="chain" id="PRO_5040216594" evidence="3">
    <location>
        <begin position="17"/>
        <end position="400"/>
    </location>
</feature>
<evidence type="ECO:0000256" key="2">
    <source>
        <dbReference type="SAM" id="Phobius"/>
    </source>
</evidence>
<evidence type="ECO:0000313" key="6">
    <source>
        <dbReference type="RefSeq" id="XP_042617900.1"/>
    </source>
</evidence>
<dbReference type="Pfam" id="PF00530">
    <property type="entry name" value="SRCR"/>
    <property type="match status" value="1"/>
</dbReference>
<dbReference type="FunFam" id="2.60.40.10:FF:001946">
    <property type="entry name" value="Antigen WC1.1"/>
    <property type="match status" value="1"/>
</dbReference>
<feature type="transmembrane region" description="Helical" evidence="2">
    <location>
        <begin position="347"/>
        <end position="369"/>
    </location>
</feature>
<keyword evidence="2" id="KW-1133">Transmembrane helix</keyword>
<comment type="caution">
    <text evidence="1">Lacks conserved residue(s) required for the propagation of feature annotation.</text>
</comment>
<dbReference type="InterPro" id="IPR003599">
    <property type="entry name" value="Ig_sub"/>
</dbReference>
<dbReference type="GO" id="GO:0031638">
    <property type="term" value="P:zymogen activation"/>
    <property type="evidence" value="ECO:0007669"/>
    <property type="project" value="TreeGrafter"/>
</dbReference>
<dbReference type="GO" id="GO:0005886">
    <property type="term" value="C:plasma membrane"/>
    <property type="evidence" value="ECO:0007669"/>
    <property type="project" value="TreeGrafter"/>
</dbReference>
<dbReference type="GeneID" id="122145911"/>
<accession>A0A9Q9YDP9</accession>
<dbReference type="GO" id="GO:0005615">
    <property type="term" value="C:extracellular space"/>
    <property type="evidence" value="ECO:0007669"/>
    <property type="project" value="TreeGrafter"/>
</dbReference>
<feature type="domain" description="Ig-like" evidence="5">
    <location>
        <begin position="135"/>
        <end position="207"/>
    </location>
</feature>
<evidence type="ECO:0000256" key="1">
    <source>
        <dbReference type="PROSITE-ProRule" id="PRU00196"/>
    </source>
</evidence>
<dbReference type="PROSITE" id="PS50835">
    <property type="entry name" value="IG_LIKE"/>
    <property type="match status" value="1"/>
</dbReference>